<organism evidence="1 2">
    <name type="scientific">Bacillus bruguierae</name>
    <dbReference type="NCBI Taxonomy" id="3127667"/>
    <lineage>
        <taxon>Bacteria</taxon>
        <taxon>Bacillati</taxon>
        <taxon>Bacillota</taxon>
        <taxon>Bacilli</taxon>
        <taxon>Bacillales</taxon>
        <taxon>Bacillaceae</taxon>
        <taxon>Bacillus</taxon>
    </lineage>
</organism>
<name>A0ABU8FG96_9BACI</name>
<dbReference type="EMBL" id="JBAWSX010000004">
    <property type="protein sequence ID" value="MEI4801528.1"/>
    <property type="molecule type" value="Genomic_DNA"/>
</dbReference>
<dbReference type="Proteomes" id="UP001372526">
    <property type="component" value="Unassembled WGS sequence"/>
</dbReference>
<accession>A0ABU8FG96</accession>
<sequence length="127" mass="14531">MRHISVLHQLSVTTLGLDAITQIGDTNHAELKNRAIVVHREIPNFLAQEGKWEAYEIFVDDEITIPTRVNEVYMTVINENPFIEVGCITIQSMLSASCLHIGSIDYVFSNSRILQIRQFTTKEPFRK</sequence>
<dbReference type="RefSeq" id="WP_336472207.1">
    <property type="nucleotide sequence ID" value="NZ_JBAWSX010000004.1"/>
</dbReference>
<protein>
    <submittedName>
        <fullName evidence="1">Spore germination protein GerPE</fullName>
    </submittedName>
</protein>
<keyword evidence="2" id="KW-1185">Reference proteome</keyword>
<reference evidence="1 2" key="1">
    <citation type="submission" date="2024-01" db="EMBL/GenBank/DDBJ databases">
        <title>Seven novel Bacillus-like species.</title>
        <authorList>
            <person name="Liu G."/>
        </authorList>
    </citation>
    <scope>NUCLEOTIDE SEQUENCE [LARGE SCALE GENOMIC DNA]</scope>
    <source>
        <strain evidence="1 2">FJAT-51639</strain>
    </source>
</reference>
<gene>
    <name evidence="1" type="ORF">WAZ07_09340</name>
</gene>
<evidence type="ECO:0000313" key="1">
    <source>
        <dbReference type="EMBL" id="MEI4801528.1"/>
    </source>
</evidence>
<dbReference type="InterPro" id="IPR024496">
    <property type="entry name" value="Spore_germ_GerPE"/>
</dbReference>
<evidence type="ECO:0000313" key="2">
    <source>
        <dbReference type="Proteomes" id="UP001372526"/>
    </source>
</evidence>
<proteinExistence type="predicted"/>
<dbReference type="Pfam" id="PF10970">
    <property type="entry name" value="GerPE"/>
    <property type="match status" value="1"/>
</dbReference>
<comment type="caution">
    <text evidence="1">The sequence shown here is derived from an EMBL/GenBank/DDBJ whole genome shotgun (WGS) entry which is preliminary data.</text>
</comment>